<dbReference type="InterPro" id="IPR036380">
    <property type="entry name" value="Isochorismatase-like_sf"/>
</dbReference>
<dbReference type="KEGG" id="erc:Ecym_1410"/>
<dbReference type="SUPFAM" id="SSF52499">
    <property type="entry name" value="Isochorismatase-like hydrolases"/>
    <property type="match status" value="1"/>
</dbReference>
<dbReference type="Gene3D" id="3.40.50.850">
    <property type="entry name" value="Isochorismatase-like"/>
    <property type="match status" value="1"/>
</dbReference>
<dbReference type="GeneID" id="11470363"/>
<dbReference type="EC" id="3.5.1.19" evidence="6"/>
<evidence type="ECO:0000256" key="3">
    <source>
        <dbReference type="ARBA" id="ARBA00022723"/>
    </source>
</evidence>
<dbReference type="STRING" id="931890.G8JM67"/>
<evidence type="ECO:0000256" key="5">
    <source>
        <dbReference type="ARBA" id="ARBA00037900"/>
    </source>
</evidence>
<evidence type="ECO:0000313" key="9">
    <source>
        <dbReference type="EMBL" id="AET37638.1"/>
    </source>
</evidence>
<dbReference type="FunCoup" id="G8JM67">
    <property type="interactions" value="415"/>
</dbReference>
<dbReference type="GO" id="GO:0000781">
    <property type="term" value="C:chromosome, telomeric region"/>
    <property type="evidence" value="ECO:0007669"/>
    <property type="project" value="GOC"/>
</dbReference>
<dbReference type="PANTHER" id="PTHR11080:SF2">
    <property type="entry name" value="LD05707P"/>
    <property type="match status" value="1"/>
</dbReference>
<dbReference type="GO" id="GO:0005777">
    <property type="term" value="C:peroxisome"/>
    <property type="evidence" value="ECO:0007669"/>
    <property type="project" value="EnsemblFungi"/>
</dbReference>
<dbReference type="GO" id="GO:0046872">
    <property type="term" value="F:metal ion binding"/>
    <property type="evidence" value="ECO:0007669"/>
    <property type="project" value="UniProtKB-KW"/>
</dbReference>
<name>G8JM67_ERECY</name>
<gene>
    <name evidence="9" type="ordered locus">Ecym_1410</name>
</gene>
<evidence type="ECO:0000256" key="4">
    <source>
        <dbReference type="ARBA" id="ARBA00022801"/>
    </source>
</evidence>
<dbReference type="GO" id="GO:0000183">
    <property type="term" value="P:rDNA heterochromatin formation"/>
    <property type="evidence" value="ECO:0007669"/>
    <property type="project" value="EnsemblFungi"/>
</dbReference>
<keyword evidence="4" id="KW-0378">Hydrolase</keyword>
<dbReference type="InterPro" id="IPR000868">
    <property type="entry name" value="Isochorismatase-like_dom"/>
</dbReference>
<accession>G8JM67</accession>
<comment type="pathway">
    <text evidence="5">Cofactor biosynthesis; nicotinate biosynthesis; nicotinate from nicotinamide: step 1/1.</text>
</comment>
<sequence length="225" mass="24933">MGDKGACKRALLIIDVQNDFANADGSLSVADGMSVVDPIIKLMQQDHWTCVAMTRDWHPAGHVSFARSHGVEEFSSVTYESPAKEGETQQGTLWPVHCVQKSWGAQVVEPLEQAFKDLAVPHRLVDKGALADREYYSGFNDIWDIHHTELDDFLRLHEISDVIVVGLALDYCVKSTAISASKLGYKTAILRSHTRAIYADDASVQKLSQELSDAGVQLLDEIVYF</sequence>
<dbReference type="GO" id="GO:0005634">
    <property type="term" value="C:nucleus"/>
    <property type="evidence" value="ECO:0007669"/>
    <property type="project" value="EnsemblFungi"/>
</dbReference>
<evidence type="ECO:0000256" key="6">
    <source>
        <dbReference type="ARBA" id="ARBA00039017"/>
    </source>
</evidence>
<proteinExistence type="inferred from homology"/>
<dbReference type="InterPro" id="IPR052347">
    <property type="entry name" value="Isochorismatase_Nicotinamidase"/>
</dbReference>
<dbReference type="eggNOG" id="KOG4003">
    <property type="taxonomic scope" value="Eukaryota"/>
</dbReference>
<dbReference type="GO" id="GO:0031509">
    <property type="term" value="P:subtelomeric heterochromatin formation"/>
    <property type="evidence" value="ECO:0007669"/>
    <property type="project" value="EnsemblFungi"/>
</dbReference>
<dbReference type="GO" id="GO:0019358">
    <property type="term" value="P:nicotinate nucleotide salvage"/>
    <property type="evidence" value="ECO:0007669"/>
    <property type="project" value="EnsemblFungi"/>
</dbReference>
<evidence type="ECO:0000256" key="7">
    <source>
        <dbReference type="ARBA" id="ARBA00043224"/>
    </source>
</evidence>
<evidence type="ECO:0000313" key="10">
    <source>
        <dbReference type="Proteomes" id="UP000006790"/>
    </source>
</evidence>
<dbReference type="Pfam" id="PF00857">
    <property type="entry name" value="Isochorismatase"/>
    <property type="match status" value="1"/>
</dbReference>
<dbReference type="AlphaFoldDB" id="G8JM67"/>
<dbReference type="GO" id="GO:1904524">
    <property type="term" value="P:negative regulation of DNA amplification"/>
    <property type="evidence" value="ECO:0007669"/>
    <property type="project" value="EnsemblFungi"/>
</dbReference>
<evidence type="ECO:0000259" key="8">
    <source>
        <dbReference type="Pfam" id="PF00857"/>
    </source>
</evidence>
<dbReference type="GO" id="GO:0008936">
    <property type="term" value="F:nicotinamidase activity"/>
    <property type="evidence" value="ECO:0007669"/>
    <property type="project" value="UniProtKB-EC"/>
</dbReference>
<evidence type="ECO:0000256" key="2">
    <source>
        <dbReference type="ARBA" id="ARBA00022642"/>
    </source>
</evidence>
<dbReference type="OMA" id="HPPNHTS"/>
<comment type="similarity">
    <text evidence="1">Belongs to the isochorismatase family.</text>
</comment>
<evidence type="ECO:0000256" key="1">
    <source>
        <dbReference type="ARBA" id="ARBA00006336"/>
    </source>
</evidence>
<dbReference type="InParanoid" id="G8JM67"/>
<dbReference type="EMBL" id="CP002497">
    <property type="protein sequence ID" value="AET37638.1"/>
    <property type="molecule type" value="Genomic_DNA"/>
</dbReference>
<dbReference type="Proteomes" id="UP000006790">
    <property type="component" value="Chromosome 1"/>
</dbReference>
<dbReference type="PANTHER" id="PTHR11080">
    <property type="entry name" value="PYRAZINAMIDASE/NICOTINAMIDASE"/>
    <property type="match status" value="1"/>
</dbReference>
<protein>
    <recommendedName>
        <fullName evidence="6">nicotinamidase</fullName>
        <ecNumber evidence="6">3.5.1.19</ecNumber>
    </recommendedName>
    <alternativeName>
        <fullName evidence="7">Nicotinamide deamidase</fullName>
    </alternativeName>
</protein>
<dbReference type="OrthoDB" id="3341310at2759"/>
<reference evidence="10" key="1">
    <citation type="journal article" date="2012" name="G3 (Bethesda)">
        <title>Pichia sorbitophila, an interspecies yeast hybrid reveals early steps of genome resolution following polyploidization.</title>
        <authorList>
            <person name="Leh Louis V."/>
            <person name="Despons L."/>
            <person name="Friedrich A."/>
            <person name="Martin T."/>
            <person name="Durrens P."/>
            <person name="Casaregola S."/>
            <person name="Neuveglise C."/>
            <person name="Fairhead C."/>
            <person name="Marck C."/>
            <person name="Cruz J.A."/>
            <person name="Straub M.L."/>
            <person name="Kugler V."/>
            <person name="Sacerdot C."/>
            <person name="Uzunov Z."/>
            <person name="Thierry A."/>
            <person name="Weiss S."/>
            <person name="Bleykasten C."/>
            <person name="De Montigny J."/>
            <person name="Jacques N."/>
            <person name="Jung P."/>
            <person name="Lemaire M."/>
            <person name="Mallet S."/>
            <person name="Morel G."/>
            <person name="Richard G.F."/>
            <person name="Sarkar A."/>
            <person name="Savel G."/>
            <person name="Schacherer J."/>
            <person name="Seret M.L."/>
            <person name="Talla E."/>
            <person name="Samson G."/>
            <person name="Jubin C."/>
            <person name="Poulain J."/>
            <person name="Vacherie B."/>
            <person name="Barbe V."/>
            <person name="Pelletier E."/>
            <person name="Sherman D.J."/>
            <person name="Westhof E."/>
            <person name="Weissenbach J."/>
            <person name="Baret P.V."/>
            <person name="Wincker P."/>
            <person name="Gaillardin C."/>
            <person name="Dujon B."/>
            <person name="Souciet J.L."/>
        </authorList>
    </citation>
    <scope>NUCLEOTIDE SEQUENCE [LARGE SCALE GENOMIC DNA]</scope>
    <source>
        <strain evidence="10">CBS 270.75 / DBVPG 7215 / KCTC 17166 / NRRL Y-17582</strain>
    </source>
</reference>
<keyword evidence="10" id="KW-1185">Reference proteome</keyword>
<dbReference type="RefSeq" id="XP_003644455.1">
    <property type="nucleotide sequence ID" value="XM_003644407.1"/>
</dbReference>
<keyword evidence="3" id="KW-0479">Metal-binding</keyword>
<feature type="domain" description="Isochorismatase-like" evidence="8">
    <location>
        <begin position="10"/>
        <end position="198"/>
    </location>
</feature>
<keyword evidence="2" id="KW-0662">Pyridine nucleotide biosynthesis</keyword>
<organism evidence="9 10">
    <name type="scientific">Eremothecium cymbalariae (strain CBS 270.75 / DBVPG 7215 / KCTC 17166 / NRRL Y-17582)</name>
    <name type="common">Yeast</name>
    <dbReference type="NCBI Taxonomy" id="931890"/>
    <lineage>
        <taxon>Eukaryota</taxon>
        <taxon>Fungi</taxon>
        <taxon>Dikarya</taxon>
        <taxon>Ascomycota</taxon>
        <taxon>Saccharomycotina</taxon>
        <taxon>Saccharomycetes</taxon>
        <taxon>Saccharomycetales</taxon>
        <taxon>Saccharomycetaceae</taxon>
        <taxon>Eremothecium</taxon>
    </lineage>
</organism>
<dbReference type="HOGENOM" id="CLU_068979_13_0_1"/>